<comment type="caution">
    <text evidence="1">The sequence shown here is derived from an EMBL/GenBank/DDBJ whole genome shotgun (WGS) entry which is preliminary data.</text>
</comment>
<dbReference type="AlphaFoldDB" id="A0AAN9YR19"/>
<proteinExistence type="predicted"/>
<protein>
    <submittedName>
        <fullName evidence="1">Uncharacterized protein</fullName>
    </submittedName>
</protein>
<dbReference type="EMBL" id="JAKJXP020000022">
    <property type="protein sequence ID" value="KAK7754176.1"/>
    <property type="molecule type" value="Genomic_DNA"/>
</dbReference>
<organism evidence="1 2">
    <name type="scientific">Diatrype stigma</name>
    <dbReference type="NCBI Taxonomy" id="117547"/>
    <lineage>
        <taxon>Eukaryota</taxon>
        <taxon>Fungi</taxon>
        <taxon>Dikarya</taxon>
        <taxon>Ascomycota</taxon>
        <taxon>Pezizomycotina</taxon>
        <taxon>Sordariomycetes</taxon>
        <taxon>Xylariomycetidae</taxon>
        <taxon>Xylariales</taxon>
        <taxon>Diatrypaceae</taxon>
        <taxon>Diatrype</taxon>
    </lineage>
</organism>
<accession>A0AAN9YR19</accession>
<gene>
    <name evidence="1" type="ORF">SLS62_003753</name>
</gene>
<evidence type="ECO:0000313" key="1">
    <source>
        <dbReference type="EMBL" id="KAK7754176.1"/>
    </source>
</evidence>
<evidence type="ECO:0000313" key="2">
    <source>
        <dbReference type="Proteomes" id="UP001320420"/>
    </source>
</evidence>
<reference evidence="1 2" key="1">
    <citation type="submission" date="2024-02" db="EMBL/GenBank/DDBJ databases">
        <title>De novo assembly and annotation of 12 fungi associated with fruit tree decline syndrome in Ontario, Canada.</title>
        <authorList>
            <person name="Sulman M."/>
            <person name="Ellouze W."/>
            <person name="Ilyukhin E."/>
        </authorList>
    </citation>
    <scope>NUCLEOTIDE SEQUENCE [LARGE SCALE GENOMIC DNA]</scope>
    <source>
        <strain evidence="1 2">M11/M66-122</strain>
    </source>
</reference>
<sequence length="304" mass="34871">MDRNSHYHLRLEQHSYADKIQVPDSGNREKTSFKDTNRLRVIEPPEDAWAYKLGDSPNLDMLTKLGPLPHTKEARSKMWCQNCYTMHDPALCLGPLKKGLLDICVICGGRHLVEDCLWFTKDNFMRYAWYHRQARPPVKTRVSLSDSLVLELSPAERERIVAAVQRPEFSRDIDTKNMDHCVGSGILFFWKSYDYGAEKAPEVEAQKAIWRRGYGVERHTILRIDPDASMAFGPAATMSAKQGEPRPNIDTHTNKRIEYVKAEKEKLKAQQDAQPPTPLSLEERLLAMSFKELEKFKEGPSKGN</sequence>
<keyword evidence="2" id="KW-1185">Reference proteome</keyword>
<dbReference type="Proteomes" id="UP001320420">
    <property type="component" value="Unassembled WGS sequence"/>
</dbReference>
<name>A0AAN9YR19_9PEZI</name>